<dbReference type="OrthoDB" id="5887304at2"/>
<dbReference type="PATRIC" id="fig|171383.3.peg.2438"/>
<accession>A0A0M0HZT3</accession>
<proteinExistence type="predicted"/>
<evidence type="ECO:0000313" key="1">
    <source>
        <dbReference type="EMBL" id="KOO07586.1"/>
    </source>
</evidence>
<comment type="caution">
    <text evidence="1">The sequence shown here is derived from an EMBL/GenBank/DDBJ whole genome shotgun (WGS) entry which is preliminary data.</text>
</comment>
<evidence type="ECO:0000313" key="2">
    <source>
        <dbReference type="Proteomes" id="UP000037530"/>
    </source>
</evidence>
<dbReference type="AlphaFoldDB" id="A0A0M0HZT3"/>
<dbReference type="RefSeq" id="WP_053409325.1">
    <property type="nucleotide sequence ID" value="NZ_DAIPHI010000004.1"/>
</dbReference>
<gene>
    <name evidence="1" type="ORF">AKJ31_11925</name>
</gene>
<name>A0A0M0HZT3_9VIBR</name>
<dbReference type="Proteomes" id="UP000037530">
    <property type="component" value="Unassembled WGS sequence"/>
</dbReference>
<dbReference type="EMBL" id="LHPI01000009">
    <property type="protein sequence ID" value="KOO07586.1"/>
    <property type="molecule type" value="Genomic_DNA"/>
</dbReference>
<reference evidence="2" key="1">
    <citation type="submission" date="2015-08" db="EMBL/GenBank/DDBJ databases">
        <title>Vibrio galatheae sp. nov., a novel member of the Vibrionaceae family isolated from the Solomon Islands.</title>
        <authorList>
            <person name="Giubergia S."/>
            <person name="Machado H."/>
            <person name="Mateiu R.V."/>
            <person name="Gram L."/>
        </authorList>
    </citation>
    <scope>NUCLEOTIDE SEQUENCE [LARGE SCALE GENOMIC DNA]</scope>
    <source>
        <strain evidence="2">DSM 19134</strain>
    </source>
</reference>
<protein>
    <submittedName>
        <fullName evidence="1">Uncharacterized protein</fullName>
    </submittedName>
</protein>
<organism evidence="1 2">
    <name type="scientific">Vibrio hepatarius</name>
    <dbReference type="NCBI Taxonomy" id="171383"/>
    <lineage>
        <taxon>Bacteria</taxon>
        <taxon>Pseudomonadati</taxon>
        <taxon>Pseudomonadota</taxon>
        <taxon>Gammaproteobacteria</taxon>
        <taxon>Vibrionales</taxon>
        <taxon>Vibrionaceae</taxon>
        <taxon>Vibrio</taxon>
        <taxon>Vibrio oreintalis group</taxon>
    </lineage>
</organism>
<sequence length="96" mass="10986">MISVHRQYELKGTTHFHAHIEVNPVGILDVEIIENKQHHKAELCDVGFKKLSGSTRVFGKQGKAQWALDLHDKDASELNHLIVEANEEFETLMRDL</sequence>
<keyword evidence="2" id="KW-1185">Reference proteome</keyword>